<name>A0ABN0HKA5_RHILU</name>
<dbReference type="Proteomes" id="UP000017668">
    <property type="component" value="Unassembled WGS sequence"/>
</dbReference>
<keyword evidence="2" id="KW-1185">Reference proteome</keyword>
<gene>
    <name evidence="1" type="ORF">C241_14888</name>
</gene>
<evidence type="ECO:0000313" key="2">
    <source>
        <dbReference type="Proteomes" id="UP000017668"/>
    </source>
</evidence>
<organism evidence="1 2">
    <name type="scientific">Bradyrhizobium lupini HPC(L)</name>
    <dbReference type="NCBI Taxonomy" id="1229491"/>
    <lineage>
        <taxon>Bacteria</taxon>
        <taxon>Pseudomonadati</taxon>
        <taxon>Pseudomonadota</taxon>
        <taxon>Alphaproteobacteria</taxon>
        <taxon>Hyphomicrobiales</taxon>
        <taxon>Nitrobacteraceae</taxon>
        <taxon>Bradyrhizobium</taxon>
    </lineage>
</organism>
<proteinExistence type="predicted"/>
<comment type="caution">
    <text evidence="1">The sequence shown here is derived from an EMBL/GenBank/DDBJ whole genome shotgun (WGS) entry which is preliminary data.</text>
</comment>
<reference evidence="1 2" key="1">
    <citation type="journal article" date="2013" name="Genome Announc.">
        <title>Genome Sequence of Rhizobium lupini HPC(L) Isolated from Saline Desert Soil, Kutch (Gujarat).</title>
        <authorList>
            <person name="Agarwal L."/>
            <person name="Purohit H.J."/>
        </authorList>
    </citation>
    <scope>NUCLEOTIDE SEQUENCE [LARGE SCALE GENOMIC DNA]</scope>
    <source>
        <strain evidence="2">HPC(L)</strain>
    </source>
</reference>
<accession>A0ABN0HKA5</accession>
<protein>
    <submittedName>
        <fullName evidence="1">Uncharacterized protein</fullName>
    </submittedName>
</protein>
<dbReference type="RefSeq" id="WP_006699003.1">
    <property type="nucleotide sequence ID" value="NZ_AMQQ01000021.1"/>
</dbReference>
<sequence>MTMTEGRVDWITAVVVGLLVGWMAERFMHTDVHPVVNVATSVADALMMNVLLDWIGFPYGRPVRLRKQGLRRLLHTSRPLLVLRKRREARRERSWD</sequence>
<dbReference type="EMBL" id="AMQQ01000021">
    <property type="protein sequence ID" value="EKJ95060.1"/>
    <property type="molecule type" value="Genomic_DNA"/>
</dbReference>
<evidence type="ECO:0000313" key="1">
    <source>
        <dbReference type="EMBL" id="EKJ95060.1"/>
    </source>
</evidence>